<dbReference type="InterPro" id="IPR018114">
    <property type="entry name" value="TRYPSIN_HIS"/>
</dbReference>
<evidence type="ECO:0000256" key="9">
    <source>
        <dbReference type="ARBA" id="ARBA00024195"/>
    </source>
</evidence>
<keyword evidence="10" id="KW-0175">Coiled coil</keyword>
<dbReference type="FunFam" id="2.40.10.10:FF:000146">
    <property type="entry name" value="Serine protease 53"/>
    <property type="match status" value="1"/>
</dbReference>
<keyword evidence="7" id="KW-0865">Zymogen</keyword>
<dbReference type="CDD" id="cd00190">
    <property type="entry name" value="Tryp_SPc"/>
    <property type="match status" value="1"/>
</dbReference>
<dbReference type="PRINTS" id="PR00722">
    <property type="entry name" value="CHYMOTRYPSIN"/>
</dbReference>
<evidence type="ECO:0000259" key="13">
    <source>
        <dbReference type="PROSITE" id="PS50240"/>
    </source>
</evidence>
<dbReference type="OrthoDB" id="7215686at2759"/>
<gene>
    <name evidence="14" type="ORF">CHIRRI_LOCUS8386</name>
</gene>
<keyword evidence="3" id="KW-0645">Protease</keyword>
<dbReference type="AlphaFoldDB" id="A0A9N9RV49"/>
<evidence type="ECO:0000256" key="2">
    <source>
        <dbReference type="ARBA" id="ARBA00022525"/>
    </source>
</evidence>
<feature type="compositionally biased region" description="Polar residues" evidence="11">
    <location>
        <begin position="28"/>
        <end position="38"/>
    </location>
</feature>
<keyword evidence="2" id="KW-0964">Secreted</keyword>
<dbReference type="Proteomes" id="UP001153620">
    <property type="component" value="Chromosome 2"/>
</dbReference>
<dbReference type="PANTHER" id="PTHR24252:SF7">
    <property type="entry name" value="HYALIN"/>
    <property type="match status" value="1"/>
</dbReference>
<keyword evidence="5" id="KW-0378">Hydrolase</keyword>
<sequence length="311" mass="34351">MKLKVLTLLLLISTEVFGSMILNRNRKSSSTCGQPQSRQGHHLGGRRAGQGSFPWNAALIINENYFCGGTLISNKEVVTAAHCIQPKKSEDQLLPQNITVVLGHYDLSKLNENGRIAVPVKNICLHPDWNPFVEAYDADIAILELDQDVEFTNFIKPICLIEPASNVALLTQGLVVGFESTENGGIENTPRVLDTPITGYHNCSKNHKYEGLLSHRTVCGGKADGTGVCIGDGGSGLLVFKNHTYYLRGIVSASLPNNINSCDFNAYSIFTDAVQFYMWMKNNDEVNVQSLIQEKQELEGRLNRVRNRGQN</sequence>
<organism evidence="14 15">
    <name type="scientific">Chironomus riparius</name>
    <dbReference type="NCBI Taxonomy" id="315576"/>
    <lineage>
        <taxon>Eukaryota</taxon>
        <taxon>Metazoa</taxon>
        <taxon>Ecdysozoa</taxon>
        <taxon>Arthropoda</taxon>
        <taxon>Hexapoda</taxon>
        <taxon>Insecta</taxon>
        <taxon>Pterygota</taxon>
        <taxon>Neoptera</taxon>
        <taxon>Endopterygota</taxon>
        <taxon>Diptera</taxon>
        <taxon>Nematocera</taxon>
        <taxon>Chironomoidea</taxon>
        <taxon>Chironomidae</taxon>
        <taxon>Chironominae</taxon>
        <taxon>Chironomus</taxon>
    </lineage>
</organism>
<protein>
    <recommendedName>
        <fullName evidence="13">Peptidase S1 domain-containing protein</fullName>
    </recommendedName>
</protein>
<reference evidence="14" key="1">
    <citation type="submission" date="2022-01" db="EMBL/GenBank/DDBJ databases">
        <authorList>
            <person name="King R."/>
        </authorList>
    </citation>
    <scope>NUCLEOTIDE SEQUENCE</scope>
</reference>
<dbReference type="GO" id="GO:0005576">
    <property type="term" value="C:extracellular region"/>
    <property type="evidence" value="ECO:0007669"/>
    <property type="project" value="UniProtKB-SubCell"/>
</dbReference>
<keyword evidence="6" id="KW-0720">Serine protease</keyword>
<dbReference type="PROSITE" id="PS50240">
    <property type="entry name" value="TRYPSIN_DOM"/>
    <property type="match status" value="1"/>
</dbReference>
<dbReference type="SUPFAM" id="SSF50494">
    <property type="entry name" value="Trypsin-like serine proteases"/>
    <property type="match status" value="1"/>
</dbReference>
<dbReference type="PROSITE" id="PS00134">
    <property type="entry name" value="TRYPSIN_HIS"/>
    <property type="match status" value="1"/>
</dbReference>
<evidence type="ECO:0000256" key="8">
    <source>
        <dbReference type="ARBA" id="ARBA00023157"/>
    </source>
</evidence>
<dbReference type="InterPro" id="IPR001254">
    <property type="entry name" value="Trypsin_dom"/>
</dbReference>
<feature type="coiled-coil region" evidence="10">
    <location>
        <begin position="281"/>
        <end position="308"/>
    </location>
</feature>
<dbReference type="InterPro" id="IPR009003">
    <property type="entry name" value="Peptidase_S1_PA"/>
</dbReference>
<evidence type="ECO:0000313" key="15">
    <source>
        <dbReference type="Proteomes" id="UP001153620"/>
    </source>
</evidence>
<keyword evidence="4 12" id="KW-0732">Signal</keyword>
<dbReference type="GO" id="GO:0006508">
    <property type="term" value="P:proteolysis"/>
    <property type="evidence" value="ECO:0007669"/>
    <property type="project" value="UniProtKB-KW"/>
</dbReference>
<keyword evidence="15" id="KW-1185">Reference proteome</keyword>
<comment type="similarity">
    <text evidence="9">Belongs to the peptidase S1 family. CLIP subfamily.</text>
</comment>
<evidence type="ECO:0000256" key="12">
    <source>
        <dbReference type="SAM" id="SignalP"/>
    </source>
</evidence>
<evidence type="ECO:0000256" key="1">
    <source>
        <dbReference type="ARBA" id="ARBA00004613"/>
    </source>
</evidence>
<dbReference type="InterPro" id="IPR043504">
    <property type="entry name" value="Peptidase_S1_PA_chymotrypsin"/>
</dbReference>
<feature type="region of interest" description="Disordered" evidence="11">
    <location>
        <begin position="26"/>
        <end position="47"/>
    </location>
</feature>
<evidence type="ECO:0000256" key="6">
    <source>
        <dbReference type="ARBA" id="ARBA00022825"/>
    </source>
</evidence>
<keyword evidence="8" id="KW-1015">Disulfide bond</keyword>
<dbReference type="PANTHER" id="PTHR24252">
    <property type="entry name" value="ACROSIN-RELATED"/>
    <property type="match status" value="1"/>
</dbReference>
<evidence type="ECO:0000256" key="10">
    <source>
        <dbReference type="SAM" id="Coils"/>
    </source>
</evidence>
<feature type="domain" description="Peptidase S1" evidence="13">
    <location>
        <begin position="42"/>
        <end position="285"/>
    </location>
</feature>
<dbReference type="InterPro" id="IPR001314">
    <property type="entry name" value="Peptidase_S1A"/>
</dbReference>
<feature type="chain" id="PRO_5040377387" description="Peptidase S1 domain-containing protein" evidence="12">
    <location>
        <begin position="19"/>
        <end position="311"/>
    </location>
</feature>
<evidence type="ECO:0000256" key="7">
    <source>
        <dbReference type="ARBA" id="ARBA00023145"/>
    </source>
</evidence>
<evidence type="ECO:0000256" key="3">
    <source>
        <dbReference type="ARBA" id="ARBA00022670"/>
    </source>
</evidence>
<dbReference type="EMBL" id="OU895878">
    <property type="protein sequence ID" value="CAG9805514.1"/>
    <property type="molecule type" value="Genomic_DNA"/>
</dbReference>
<proteinExistence type="inferred from homology"/>
<evidence type="ECO:0000256" key="4">
    <source>
        <dbReference type="ARBA" id="ARBA00022729"/>
    </source>
</evidence>
<evidence type="ECO:0000313" key="14">
    <source>
        <dbReference type="EMBL" id="CAG9805514.1"/>
    </source>
</evidence>
<evidence type="ECO:0000256" key="5">
    <source>
        <dbReference type="ARBA" id="ARBA00022801"/>
    </source>
</evidence>
<comment type="subcellular location">
    <subcellularLocation>
        <location evidence="1">Secreted</location>
    </subcellularLocation>
</comment>
<dbReference type="Pfam" id="PF00089">
    <property type="entry name" value="Trypsin"/>
    <property type="match status" value="1"/>
</dbReference>
<dbReference type="GO" id="GO:0004252">
    <property type="term" value="F:serine-type endopeptidase activity"/>
    <property type="evidence" value="ECO:0007669"/>
    <property type="project" value="InterPro"/>
</dbReference>
<evidence type="ECO:0000256" key="11">
    <source>
        <dbReference type="SAM" id="MobiDB-lite"/>
    </source>
</evidence>
<feature type="signal peptide" evidence="12">
    <location>
        <begin position="1"/>
        <end position="18"/>
    </location>
</feature>
<dbReference type="SMART" id="SM00020">
    <property type="entry name" value="Tryp_SPc"/>
    <property type="match status" value="1"/>
</dbReference>
<dbReference type="Gene3D" id="2.40.10.10">
    <property type="entry name" value="Trypsin-like serine proteases"/>
    <property type="match status" value="1"/>
</dbReference>
<accession>A0A9N9RV49</accession>
<reference evidence="14" key="2">
    <citation type="submission" date="2022-10" db="EMBL/GenBank/DDBJ databases">
        <authorList>
            <consortium name="ENA_rothamsted_submissions"/>
            <consortium name="culmorum"/>
            <person name="King R."/>
        </authorList>
    </citation>
    <scope>NUCLEOTIDE SEQUENCE</scope>
</reference>
<name>A0A9N9RV49_9DIPT</name>